<evidence type="ECO:0000256" key="1">
    <source>
        <dbReference type="ARBA" id="ARBA00004325"/>
    </source>
</evidence>
<feature type="transmembrane region" description="Helical" evidence="9">
    <location>
        <begin position="34"/>
        <end position="53"/>
    </location>
</feature>
<protein>
    <recommendedName>
        <fullName evidence="2">Respiratory supercomplex factor 1, mitochondrial</fullName>
    </recommendedName>
</protein>
<evidence type="ECO:0000256" key="3">
    <source>
        <dbReference type="ARBA" id="ARBA00022692"/>
    </source>
</evidence>
<keyword evidence="6" id="KW-0496">Mitochondrion</keyword>
<keyword evidence="7 9" id="KW-0472">Membrane</keyword>
<proteinExistence type="predicted"/>
<evidence type="ECO:0000256" key="6">
    <source>
        <dbReference type="ARBA" id="ARBA00023128"/>
    </source>
</evidence>
<evidence type="ECO:0000256" key="4">
    <source>
        <dbReference type="ARBA" id="ARBA00022989"/>
    </source>
</evidence>
<dbReference type="Proteomes" id="UP001497600">
    <property type="component" value="Chromosome F"/>
</dbReference>
<evidence type="ECO:0000256" key="2">
    <source>
        <dbReference type="ARBA" id="ARBA00013887"/>
    </source>
</evidence>
<comment type="subcellular location">
    <subcellularLocation>
        <location evidence="1">Mitochondrion membrane</location>
    </subcellularLocation>
</comment>
<keyword evidence="5 8" id="KW-0175">Coiled coil</keyword>
<feature type="coiled-coil region" evidence="8">
    <location>
        <begin position="88"/>
        <end position="143"/>
    </location>
</feature>
<dbReference type="EMBL" id="OZ004258">
    <property type="protein sequence ID" value="CAK7911435.1"/>
    <property type="molecule type" value="Genomic_DNA"/>
</dbReference>
<dbReference type="Gene3D" id="6.10.140.1320">
    <property type="match status" value="1"/>
</dbReference>
<dbReference type="PANTHER" id="PTHR12297:SF3">
    <property type="entry name" value="HIG1 DOMAIN FAMILY MEMBER 1A"/>
    <property type="match status" value="1"/>
</dbReference>
<dbReference type="InterPro" id="IPR050355">
    <property type="entry name" value="RCF1"/>
</dbReference>
<evidence type="ECO:0000313" key="11">
    <source>
        <dbReference type="EMBL" id="CAK7911435.1"/>
    </source>
</evidence>
<sequence>MSTDLPYSAEGIVHDEDEMDLLQKMILKCKQQPLVPIGTLLTTGAIIMATKAVKKGDRIKSQMYFRWRVGFQLATLVALVVGGYYYKTEELKQKITREEKLRAKAKLRESLWIEELERKDAELQERKKRFEESQQELIQVAQEGFKKEREVESNK</sequence>
<evidence type="ECO:0000256" key="5">
    <source>
        <dbReference type="ARBA" id="ARBA00023054"/>
    </source>
</evidence>
<keyword evidence="12" id="KW-1185">Reference proteome</keyword>
<organism evidence="11 12">
    <name type="scientific">[Candida] anglica</name>
    <dbReference type="NCBI Taxonomy" id="148631"/>
    <lineage>
        <taxon>Eukaryota</taxon>
        <taxon>Fungi</taxon>
        <taxon>Dikarya</taxon>
        <taxon>Ascomycota</taxon>
        <taxon>Saccharomycotina</taxon>
        <taxon>Pichiomycetes</taxon>
        <taxon>Debaryomycetaceae</taxon>
        <taxon>Kurtzmaniella</taxon>
    </lineage>
</organism>
<name>A0ABP0EEH0_9ASCO</name>
<evidence type="ECO:0000256" key="7">
    <source>
        <dbReference type="ARBA" id="ARBA00023136"/>
    </source>
</evidence>
<keyword evidence="4 9" id="KW-1133">Transmembrane helix</keyword>
<dbReference type="InterPro" id="IPR007667">
    <property type="entry name" value="Hypoxia_induced_domain"/>
</dbReference>
<keyword evidence="3 9" id="KW-0812">Transmembrane</keyword>
<evidence type="ECO:0000256" key="8">
    <source>
        <dbReference type="SAM" id="Coils"/>
    </source>
</evidence>
<feature type="transmembrane region" description="Helical" evidence="9">
    <location>
        <begin position="65"/>
        <end position="86"/>
    </location>
</feature>
<evidence type="ECO:0000256" key="9">
    <source>
        <dbReference type="SAM" id="Phobius"/>
    </source>
</evidence>
<evidence type="ECO:0000259" key="10">
    <source>
        <dbReference type="PROSITE" id="PS51503"/>
    </source>
</evidence>
<gene>
    <name evidence="11" type="primary">RCF1</name>
    <name evidence="11" type="ORF">CAAN4_F02432</name>
</gene>
<feature type="domain" description="HIG1" evidence="10">
    <location>
        <begin position="6"/>
        <end position="97"/>
    </location>
</feature>
<dbReference type="Pfam" id="PF04588">
    <property type="entry name" value="HIG_1_N"/>
    <property type="match status" value="1"/>
</dbReference>
<dbReference type="PANTHER" id="PTHR12297">
    <property type="entry name" value="HYPOXIA-INDUCBILE GENE 1 HIG1 -RELATED"/>
    <property type="match status" value="1"/>
</dbReference>
<dbReference type="PROSITE" id="PS51503">
    <property type="entry name" value="HIG1"/>
    <property type="match status" value="1"/>
</dbReference>
<accession>A0ABP0EEH0</accession>
<reference evidence="11 12" key="1">
    <citation type="submission" date="2024-01" db="EMBL/GenBank/DDBJ databases">
        <authorList>
            <consortium name="Genoscope - CEA"/>
            <person name="William W."/>
        </authorList>
    </citation>
    <scope>NUCLEOTIDE SEQUENCE [LARGE SCALE GENOMIC DNA]</scope>
    <source>
        <strain evidence="11 12">29B2s-10</strain>
    </source>
</reference>
<evidence type="ECO:0000313" key="12">
    <source>
        <dbReference type="Proteomes" id="UP001497600"/>
    </source>
</evidence>